<dbReference type="Proteomes" id="UP001595914">
    <property type="component" value="Unassembled WGS sequence"/>
</dbReference>
<feature type="domain" description="Knr4/Smi1-like" evidence="1">
    <location>
        <begin position="35"/>
        <end position="170"/>
    </location>
</feature>
<sequence>MGSTKYSTPSGSVTEQWGRIARWLRANLDSPSIAGADESAIDSARQATGVTWPAELAELFAQLNGFPPAAHVELLPMNEMFDLERAVEERAMELEVWGEFDEEMGAPDPDASAGEIAGTYLPEFVPFAGLDGYLLVVDARPGPLHGCVTAFGKVDCDDEGPRWVSVSAMLADLADSLETGAEFDTGWTPAVVDGRLEWRLGA</sequence>
<evidence type="ECO:0000313" key="2">
    <source>
        <dbReference type="EMBL" id="MFC4604447.1"/>
    </source>
</evidence>
<dbReference type="InterPro" id="IPR018958">
    <property type="entry name" value="Knr4/Smi1-like_dom"/>
</dbReference>
<evidence type="ECO:0000313" key="3">
    <source>
        <dbReference type="Proteomes" id="UP001595914"/>
    </source>
</evidence>
<protein>
    <submittedName>
        <fullName evidence="2">SMI1/KNR4 family protein</fullName>
    </submittedName>
</protein>
<gene>
    <name evidence="2" type="ORF">ACFO6S_12195</name>
</gene>
<comment type="caution">
    <text evidence="2">The sequence shown here is derived from an EMBL/GenBank/DDBJ whole genome shotgun (WGS) entry which is preliminary data.</text>
</comment>
<name>A0ABV9FV74_9NOCA</name>
<reference evidence="3" key="1">
    <citation type="journal article" date="2019" name="Int. J. Syst. Evol. Microbiol.">
        <title>The Global Catalogue of Microorganisms (GCM) 10K type strain sequencing project: providing services to taxonomists for standard genome sequencing and annotation.</title>
        <authorList>
            <consortium name="The Broad Institute Genomics Platform"/>
            <consortium name="The Broad Institute Genome Sequencing Center for Infectious Disease"/>
            <person name="Wu L."/>
            <person name="Ma J."/>
        </authorList>
    </citation>
    <scope>NUCLEOTIDE SEQUENCE [LARGE SCALE GENOMIC DNA]</scope>
    <source>
        <strain evidence="3">CCUG 54520</strain>
    </source>
</reference>
<proteinExistence type="predicted"/>
<dbReference type="RefSeq" id="WP_378417266.1">
    <property type="nucleotide sequence ID" value="NZ_JBHSFO010000005.1"/>
</dbReference>
<dbReference type="Pfam" id="PF09346">
    <property type="entry name" value="SMI1_KNR4"/>
    <property type="match status" value="1"/>
</dbReference>
<dbReference type="EMBL" id="JBHSFO010000005">
    <property type="protein sequence ID" value="MFC4604447.1"/>
    <property type="molecule type" value="Genomic_DNA"/>
</dbReference>
<organism evidence="2 3">
    <name type="scientific">Rhodococcus kronopolitis</name>
    <dbReference type="NCBI Taxonomy" id="1460226"/>
    <lineage>
        <taxon>Bacteria</taxon>
        <taxon>Bacillati</taxon>
        <taxon>Actinomycetota</taxon>
        <taxon>Actinomycetes</taxon>
        <taxon>Mycobacteriales</taxon>
        <taxon>Nocardiaceae</taxon>
        <taxon>Rhodococcus</taxon>
    </lineage>
</organism>
<accession>A0ABV9FV74</accession>
<keyword evidence="3" id="KW-1185">Reference proteome</keyword>
<evidence type="ECO:0000259" key="1">
    <source>
        <dbReference type="Pfam" id="PF09346"/>
    </source>
</evidence>